<dbReference type="FunFam" id="3.40.50.300:FF:000706">
    <property type="entry name" value="Cytoplasmic dynein 2 heavy chain 1"/>
    <property type="match status" value="1"/>
</dbReference>
<keyword evidence="4" id="KW-0217">Developmental protein</keyword>
<dbReference type="Gene3D" id="3.10.490.20">
    <property type="match status" value="1"/>
</dbReference>
<name>A0AAD5LTZ4_PYTIN</name>
<dbReference type="Gene3D" id="1.20.920.30">
    <property type="match status" value="1"/>
</dbReference>
<organism evidence="23 24">
    <name type="scientific">Pythium insidiosum</name>
    <name type="common">Pythiosis disease agent</name>
    <dbReference type="NCBI Taxonomy" id="114742"/>
    <lineage>
        <taxon>Eukaryota</taxon>
        <taxon>Sar</taxon>
        <taxon>Stramenopiles</taxon>
        <taxon>Oomycota</taxon>
        <taxon>Peronosporomycetes</taxon>
        <taxon>Pythiales</taxon>
        <taxon>Pythiaceae</taxon>
        <taxon>Pythium</taxon>
    </lineage>
</organism>
<sequence>MVAKAAALAALCTALVSAETPLIDGVFRYGFSECVDNQRTLFYYTDEALSCSAGGSASIVAKPPVKRLRCDIVCEKGLFLGANFTSGTPVSGCEKCPKGQYSLGGGKLYSRHTKAWTTPLPIDIHTECVTRNLYTNQWEAKCNPWRASSDGAMVESGENSDILNRFNAGRLFSSLRISATFVRNGTVTFQYRVSAEPPYDGLVFAVNDKTVMPLVSRTDGWREAVFEVGPGAHTFSWDYTKDFSGDEGDDKAFVKVIELVGTSFSDTYCHPCGGDVTMTGGSLCAFCGENDIGFEPVLPIMGFEIDASTRMFGGIFRPLSSKWKHLVRGQIAKELVNTDKDKPYVIELSVLNERDAGGYFTQTTGRYGDVQCSVPAQWKVTSGGNELAISPFSNGTGVRVDYTGGTPCKNGIPASTTINFICDVKAVVAFVVLLLLIAIMVIHRKYRNAYNEYMYLKGKMPINEVVNKDGSKESTFEFTPKSTAIHAGSPSLDDITYSGLTNTFRIERLKEEGIEVSSDAAPSRSSRVCVAMEDDERRQYVLSLLQCMWGPHVALSSTKPSETALVSFLEDPQCSVLLARLVDAKRTDDQATGRGSDTITLTNQLHDDSDNNAAGADAASSSAASGGDVVFVKLRPLPLTPQTMRTNLHVTSLLPSSPLLSLYQSVHQVYAPLLLRNDAKASQLSQKLKEVLLELDSGLGTTVLGLGGNSSSSGGSSKASTPPLDEGSAAALMGIVSITDEFQYWERADHKHVKRARKFSASFDNIQQRFSQLATLSMDDMSELLEETANTLDDIWRADLARDLQFPQPRMDHVLGLVASAVNTFIVEKARPLDLWTGGFHDVSALLQQAIALCDKWSASVESLTATLWPSYDEHPWTGPRSTQDAPLQSLVRRMEDVLRLRTTYEELTSLLPRADASELATTCFAPFRALQPLFYNPYTESKWQAAAHAYERELGPVESRVGTLLREQIGAVASKPGAAVRLLQRYRHLLQRPSLAKALAGERDAMLTQLLAHLDQLESDFEARRHSGGSAKEKALHIGKTLSPKVNLIVWGHMLSGRVGDMLALARAVLADLPGFKPFGHRAEQLLSKVNGLVLDKVRDWQDEIEQQLDADGEHALRLSGRLMQIDKRGDLVVNYSEFLVTLLRDVRQLTELAAQHSQQQQLQQQQLHSHSGGGAKLEADWVPPRVRKVADEAEKYYRFGVTLKKVANFYNNMESQIIEEQKPMLLDSLLAFEEVVQRPSAGSSSSGGGAKSPSKRTDVTWQNLEECNDYVKQLQDAADKLAAENRRFKRAHEKLSEELVALMDVDLLRHPTRWKERWDDIKKNVLAVTKRVDPARTKKWFLFWDHQLYKVLESGYQLGLEMLNENLPEIKEIRTELLFPASSSAGATLTLKPPIEELRTTYYKAMKRFVARPTKFGGFANPQVFAAMCDHNATNLVAVYQTCEQLFTRVEALVVEYEPWSVLARLAGGGAELDALLETTLQEPADWEVNLKTLKAKRKETDKIPDVVRVDCVVVSLVAFKQALDDGLQRFQDALLLSLRKSTVAHLRGVEEFVDSAMEKLNRRPHSIDEISQAQVEWKEIDARKGAMHAQFAKAERKKTLLLSTLSASAWSGSSASLDTSDVESRMAQLPTRWENFEIALEAFNDMIEEQREALKGEIEAHVVDCNIEIDKFRQRWTALRPVEVSSWADDDLAKVYAAMDDWRDKLGALQAQSATLRSNCAAFQMPEPAFDGLAALTSDVDKIAQNWATYRAFRDDVRALAAQDWITFSANAFALQDCATQWVERVKATLAGERTSVVDKIQDFATRVKRAMPTLKLCRGEPFKDDHWTQLFRKLGLPRGVEKRDLTLGHFLDVLDVLEVPATLQFVKVLHARAQGEVTIREALQELRAWTETAELALLPHEHDGRRVAIIKDWKEILLALGDNQSLLASLKESQFFKPFEGEASQFEVKMTLLDQALAQLNVIQRKWVFLEPIFAKGALPAEQSRFRRVDDEFVDIMRTVEREPKLFNLADDMLFPQLLERLSMMVDQLERCQKALADFLEEKRARMPRFYFLGDEDLLEILGQSQNPMVIQSHLKKLYQGVYRVEFSEARDAIVAMLSAAGERVELDHPVPITGAVEDWLERFTAEMRSTIRSLVGRCVASKAPDYTGFPSQVLCLAEQIRFCAQAETAIRDGSVGDLQRALQDTLRELTALDLSTEPLMSLKVKALVLDLVHHIDVCDQLLRANCHATSDWIWQKQLRFYLDKASAHVLIRMNDAQFDYTYEYQGNAPKLVHTPLTDKCYLTLTQGMHMGFGGNPYGPAGTGKTESVKALGGQFGRQVLVFNCDEGIDFQAMGRIFIGLVKCGAWGCFDEFNRLKEDQLSAISQQIQVIQDAIKDRGRHIKLLGRDVDVDFNAGIFVTLNPAGKGYGGRSKLPDNLKALFRPVAMGRPDNNLIAEVILYSEGFTEARDIASKVVSLYSLSGQLLSPQQHYDWGLRALKAVLNTAGKLLQAAKKELAMAASDAKESAGDRRLTPAQETELLIKAVRINTLSKLTFVDSTRFLALIGDVFPGVTSADLAGGALADAIRDVMTSKPFFLQYDELQVRKMLQLKESLDQRMGCVIVGPSGSGKSTVWQVLQHALIKCGQLVKTHVMNPKSMPRERLLGHMDLDTREWSDGVLTDAARQVVKEPEHVRSWIICDGDVDPEWIESLNSVLDDNHLLTLPNGERINFGPNVNFVFETHDLRFASPATISRMGMIFLSDEDSDVKRLVSKWLLTQPEDRRDALSKWIEELFTKGLEELRKYDLVVETTTVGTILNGLSHVATATTRSEFVVAMIRGLGANLSMTARTSFAKALFLMANERPPDMGAPLDCYCVGSSFHSYETKRDTYGAMDGRMDRRDIGSALDAVVPTVSVQRGLKVLEPWVERMEPFILVGPEGCGKNMLIRQAFKNVKSATVTVLHCNAQTTADHVIHKIAQCCSLFSTTNGRVYRPRDGERLVLYLKDINLPKPDQYDTCMLIAFLQQLITFNGFYDPNLEFLGIEKVQIVASMNAATTVGRHPLSTRFTAIVKVAYMDYPSSEELQVVFSTFLEAVFSPAADSADQVPATWRDSANRDRLARSMVEIYDATKSKFTVDDQRHYLFTPRDLTKWVLSLVRYDLANEDVLDVVAYEARRLFRDRLVDSESIAKFDGILSSVLKQQWRHNIKLQDVYFTSLQGRTIGSSVNTGAADGGADASASTAARLTRIASEDYVQVVSQGITLYEREEKDLHMLLFDEILDHLAIVERILSEPGGSMLLVGHSGVGRRSATTLVAYMLGYTMFSPSLTRMYDATSFRNDLKSILVKAGVEGQHYVLYLEDHHFTQDTILEITNSLLSSGEVPGLYTHEEIEPQIAPLKEKMLDAIGNGSSGGGQIRTVYEFFVSRVCQYVHVVLGVDDRHPQFLMRCESNPALYTRCAIAWMGEWSAQSMKRIPDMLLQGSELADNLPKTIPLVTSVLESCKAALGTTPREFVGFLGTWRTLFEAKSKQVVQEIKHLKSGLSKLEEASTTVDELSRNASIKKKELSAAQVSADEAMEEIKNALDRASINRREVEELKKQLAKAEEATTARKREIEQELGDIMPILQSAKEAVGNIKSDNINEIRSLKMPPEPIHDVLSAVLMLLGIQDTSWNSMKKFLGNRGVKEDILNYDARRITPDISKAVTKLVKSKASSFDHETIYRVSVAAAPLAAWVKANLKYSMVLNKIEPLEADLAEAKRSLEASQQRLQQCEGELKKIDKKVEQMKAQFAEKTKEAEILRVGLERAESTLNKAQGLLSKLGGEQKRWSEQVKELDARLLDLPMRMMLAAAFTTFLGKSSEDVRAEIVKGWERDLLDLTAGPSGAGSSTVGRGGSFDYRKLLSTESELLTWKSMGLPADNLSMENALIVVNACSSERCPFIIDPASASTAWLQAELAKDATRPLSIVQAQDQRFVSLVEQAVRFGKTLVVLEVDTVEPYLYPLVRKDLIHQGPRYVVSLGDKVIDYNENFRLFLVTRNPSPPLAPDALAIVNVVNFTVTKSGLEGQLLGVTIQHEQPELEQEKSELLRQEEDCKVQLAALEKTLVEALATSEGDILENTILIESLTKTKATSAEIELALERSAKKSEELDEKRDTYRPFAHEGAKLFFLVKQLSAVNHMYRFSLASFLTLFRATLATKMESSSTRDRIYRLIPILEYKILMFVGRALFKEHRPMFGMHIVHGMHPECFEKHEYEVFCGSAVSQSAGSSASVPLPEWASAERKEAFSRLVETLPKLAQLCRFDSTDLWIRWSKSPECEQAFHAKMEKSSGSGGGGLTAFQKVLVIQALRPDRLQSAIIQFICGVMSLKSLTPPPLDFKTIATDEATNATPVLLMTTAGADPSKELEEVATAVVGKSHYFEVAMGGGQQEKALSLLKSTAEHGEWLCLQNLHLVVAWLPVLEKEINNEYAQDLVQQVHQGLQGLKKVIYGTGLLTPAIQQIGSALLQGAVPRPWSARWEGTSESAQVWLRSLAQRRRALLEWQDAAATGKLLSRGLDFSDLLHPGTFLNALRQQSARQLQCSMDGMKLLSCWEREKATPSGGLEWYEVSNLLLQGASFEGGQLVEALSDAQELVGVPACYIAYARDDAQQMYTKDTCIKVPLYYSTTRERLLVEIAMPINGGDHARWILAGVALFLGE</sequence>
<dbReference type="Gene3D" id="1.20.920.20">
    <property type="match status" value="1"/>
</dbReference>
<dbReference type="Proteomes" id="UP001209570">
    <property type="component" value="Unassembled WGS sequence"/>
</dbReference>
<feature type="chain" id="PRO_5041959365" description="Cytoplasmic dynein 2 heavy chain 1" evidence="21">
    <location>
        <begin position="19"/>
        <end position="4678"/>
    </location>
</feature>
<keyword evidence="14" id="KW-0472">Membrane</keyword>
<keyword evidence="13" id="KW-0969">Cilium</keyword>
<dbReference type="GO" id="GO:0008569">
    <property type="term" value="F:minus-end-directed microtubule motor activity"/>
    <property type="evidence" value="ECO:0007669"/>
    <property type="project" value="InterPro"/>
</dbReference>
<dbReference type="InterPro" id="IPR035699">
    <property type="entry name" value="AAA_6"/>
</dbReference>
<dbReference type="GO" id="GO:0005524">
    <property type="term" value="F:ATP binding"/>
    <property type="evidence" value="ECO:0007669"/>
    <property type="project" value="UniProtKB-KW"/>
</dbReference>
<keyword evidence="12 19" id="KW-0175">Coiled coil</keyword>
<evidence type="ECO:0000256" key="19">
    <source>
        <dbReference type="SAM" id="Coils"/>
    </source>
</evidence>
<feature type="coiled-coil region" evidence="19">
    <location>
        <begin position="3730"/>
        <end position="3806"/>
    </location>
</feature>
<dbReference type="Pfam" id="PF12780">
    <property type="entry name" value="AAA_8"/>
    <property type="match status" value="1"/>
</dbReference>
<dbReference type="InterPro" id="IPR027417">
    <property type="entry name" value="P-loop_NTPase"/>
</dbReference>
<feature type="domain" description="AAA+ ATPase" evidence="22">
    <location>
        <begin position="2298"/>
        <end position="2435"/>
    </location>
</feature>
<dbReference type="GO" id="GO:0051959">
    <property type="term" value="F:dynein light intermediate chain binding"/>
    <property type="evidence" value="ECO:0007669"/>
    <property type="project" value="InterPro"/>
</dbReference>
<dbReference type="Pfam" id="PF12774">
    <property type="entry name" value="AAA_6"/>
    <property type="match status" value="1"/>
</dbReference>
<dbReference type="InterPro" id="IPR013594">
    <property type="entry name" value="Dynein_heavy_tail"/>
</dbReference>
<dbReference type="Gene3D" id="1.10.8.710">
    <property type="match status" value="1"/>
</dbReference>
<dbReference type="Pfam" id="PF22597">
    <property type="entry name" value="DYN_lid"/>
    <property type="match status" value="1"/>
</dbReference>
<evidence type="ECO:0000259" key="22">
    <source>
        <dbReference type="SMART" id="SM00382"/>
    </source>
</evidence>
<comment type="caution">
    <text evidence="23">The sequence shown here is derived from an EMBL/GenBank/DDBJ whole genome shotgun (WGS) entry which is preliminary data.</text>
</comment>
<dbReference type="SUPFAM" id="SSF52540">
    <property type="entry name" value="P-loop containing nucleoside triphosphate hydrolases"/>
    <property type="match status" value="4"/>
</dbReference>
<dbReference type="PANTHER" id="PTHR45703:SF22">
    <property type="entry name" value="DYNEIN CYTOPLASMIC 2 HEAVY CHAIN 1"/>
    <property type="match status" value="1"/>
</dbReference>
<dbReference type="SMART" id="SM00382">
    <property type="entry name" value="AAA"/>
    <property type="match status" value="3"/>
</dbReference>
<dbReference type="PANTHER" id="PTHR45703">
    <property type="entry name" value="DYNEIN HEAVY CHAIN"/>
    <property type="match status" value="1"/>
</dbReference>
<evidence type="ECO:0000256" key="15">
    <source>
        <dbReference type="ARBA" id="ARBA00023175"/>
    </source>
</evidence>
<dbReference type="Pfam" id="PF12775">
    <property type="entry name" value="AAA_7"/>
    <property type="match status" value="1"/>
</dbReference>
<evidence type="ECO:0000256" key="4">
    <source>
        <dbReference type="ARBA" id="ARBA00022473"/>
    </source>
</evidence>
<evidence type="ECO:0000256" key="2">
    <source>
        <dbReference type="ARBA" id="ARBA00004522"/>
    </source>
</evidence>
<dbReference type="Gene3D" id="1.20.140.100">
    <property type="entry name" value="Dynein heavy chain, N-terminal domain 2"/>
    <property type="match status" value="1"/>
</dbReference>
<keyword evidence="15" id="KW-0505">Motor protein</keyword>
<dbReference type="GO" id="GO:0060170">
    <property type="term" value="C:ciliary membrane"/>
    <property type="evidence" value="ECO:0007669"/>
    <property type="project" value="UniProtKB-SubCell"/>
</dbReference>
<keyword evidence="6" id="KW-0963">Cytoplasm</keyword>
<dbReference type="InterPro" id="IPR042222">
    <property type="entry name" value="Dynein_2_N"/>
</dbReference>
<dbReference type="EMBL" id="JAKCXM010000002">
    <property type="protein sequence ID" value="KAJ0409868.1"/>
    <property type="molecule type" value="Genomic_DNA"/>
</dbReference>
<protein>
    <recommendedName>
        <fullName evidence="18">Cytoplasmic dynein 2 heavy chain 1</fullName>
    </recommendedName>
</protein>
<evidence type="ECO:0000256" key="16">
    <source>
        <dbReference type="ARBA" id="ARBA00023212"/>
    </source>
</evidence>
<dbReference type="Pfam" id="PF18199">
    <property type="entry name" value="Dynein_C"/>
    <property type="match status" value="1"/>
</dbReference>
<keyword evidence="10" id="KW-0067">ATP-binding</keyword>
<evidence type="ECO:0000256" key="20">
    <source>
        <dbReference type="SAM" id="MobiDB-lite"/>
    </source>
</evidence>
<dbReference type="GO" id="GO:0030286">
    <property type="term" value="C:dynein complex"/>
    <property type="evidence" value="ECO:0007669"/>
    <property type="project" value="UniProtKB-KW"/>
</dbReference>
<feature type="compositionally biased region" description="Low complexity" evidence="20">
    <location>
        <begin position="611"/>
        <end position="621"/>
    </location>
</feature>
<dbReference type="InterPro" id="IPR049400">
    <property type="entry name" value="DYNC2H1_AAA_dom"/>
</dbReference>
<gene>
    <name evidence="23" type="ORF">P43SY_005762</name>
</gene>
<dbReference type="FunFam" id="1.20.920.30:FF:000006">
    <property type="entry name" value="Cytoplasmic dynein 2 heavy chain 1"/>
    <property type="match status" value="1"/>
</dbReference>
<comment type="subcellular location">
    <subcellularLocation>
        <location evidence="2">Cell projection</location>
        <location evidence="2">Cilium membrane</location>
        <topology evidence="2">Peripheral membrane protein</topology>
        <orientation evidence="2">Cytoplasmic side</orientation>
    </subcellularLocation>
    <subcellularLocation>
        <location evidence="1">Cytoplasm</location>
        <location evidence="1">Cytoskeleton</location>
    </subcellularLocation>
</comment>
<dbReference type="Pfam" id="PF08385">
    <property type="entry name" value="DHC_N1"/>
    <property type="match status" value="1"/>
</dbReference>
<evidence type="ECO:0000256" key="17">
    <source>
        <dbReference type="ARBA" id="ARBA00023273"/>
    </source>
</evidence>
<dbReference type="Gene3D" id="3.20.180.20">
    <property type="entry name" value="Dynein heavy chain, N-terminal domain 2"/>
    <property type="match status" value="1"/>
</dbReference>
<keyword evidence="24" id="KW-1185">Reference proteome</keyword>
<dbReference type="InterPro" id="IPR013602">
    <property type="entry name" value="Dynein_heavy_linker"/>
</dbReference>
<evidence type="ECO:0000256" key="3">
    <source>
        <dbReference type="ARBA" id="ARBA00008887"/>
    </source>
</evidence>
<dbReference type="FunFam" id="1.20.920.20:FF:000002">
    <property type="entry name" value="Cytoplasmic dynein 1 heavy chain"/>
    <property type="match status" value="1"/>
</dbReference>
<dbReference type="FunFam" id="3.40.50.300:FF:000071">
    <property type="entry name" value="Cytoplasmic dynein heavy chain 1"/>
    <property type="match status" value="1"/>
</dbReference>
<dbReference type="InterPro" id="IPR043157">
    <property type="entry name" value="Dynein_AAA1S"/>
</dbReference>
<dbReference type="GO" id="GO:0060271">
    <property type="term" value="P:cilium assembly"/>
    <property type="evidence" value="ECO:0007669"/>
    <property type="project" value="UniProtKB-ARBA"/>
</dbReference>
<feature type="domain" description="AAA+ ATPase" evidence="22">
    <location>
        <begin position="2913"/>
        <end position="3061"/>
    </location>
</feature>
<keyword evidence="17" id="KW-0966">Cell projection</keyword>
<dbReference type="InterPro" id="IPR024317">
    <property type="entry name" value="Dynein_heavy_chain_D4_dom"/>
</dbReference>
<keyword evidence="8" id="KW-0547">Nucleotide-binding</keyword>
<feature type="region of interest" description="Disordered" evidence="20">
    <location>
        <begin position="587"/>
        <end position="621"/>
    </location>
</feature>
<feature type="compositionally biased region" description="Polar residues" evidence="20">
    <location>
        <begin position="593"/>
        <end position="604"/>
    </location>
</feature>
<dbReference type="InterPro" id="IPR054354">
    <property type="entry name" value="DYNC2H1-like_lid"/>
</dbReference>
<dbReference type="InterPro" id="IPR026983">
    <property type="entry name" value="DHC"/>
</dbReference>
<proteinExistence type="inferred from homology"/>
<dbReference type="InterPro" id="IPR035706">
    <property type="entry name" value="AAA_9"/>
</dbReference>
<feature type="coiled-coil region" evidence="19">
    <location>
        <begin position="1266"/>
        <end position="1300"/>
    </location>
</feature>
<dbReference type="GO" id="GO:0005874">
    <property type="term" value="C:microtubule"/>
    <property type="evidence" value="ECO:0007669"/>
    <property type="project" value="UniProtKB-KW"/>
</dbReference>
<dbReference type="Gene3D" id="3.40.50.300">
    <property type="entry name" value="P-loop containing nucleotide triphosphate hydrolases"/>
    <property type="match status" value="5"/>
</dbReference>
<evidence type="ECO:0000256" key="1">
    <source>
        <dbReference type="ARBA" id="ARBA00004245"/>
    </source>
</evidence>
<evidence type="ECO:0000256" key="14">
    <source>
        <dbReference type="ARBA" id="ARBA00023136"/>
    </source>
</evidence>
<dbReference type="GO" id="GO:0045505">
    <property type="term" value="F:dynein intermediate chain binding"/>
    <property type="evidence" value="ECO:0007669"/>
    <property type="project" value="InterPro"/>
</dbReference>
<reference evidence="23" key="1">
    <citation type="submission" date="2021-12" db="EMBL/GenBank/DDBJ databases">
        <title>Prjna785345.</title>
        <authorList>
            <person name="Rujirawat T."/>
            <person name="Krajaejun T."/>
        </authorList>
    </citation>
    <scope>NUCLEOTIDE SEQUENCE</scope>
    <source>
        <strain evidence="23">Pi057C3</strain>
    </source>
</reference>
<dbReference type="InterPro" id="IPR042228">
    <property type="entry name" value="Dynein_linker_3"/>
</dbReference>
<keyword evidence="5" id="KW-1003">Cell membrane</keyword>
<evidence type="ECO:0000313" key="23">
    <source>
        <dbReference type="EMBL" id="KAJ0409868.1"/>
    </source>
</evidence>
<evidence type="ECO:0000256" key="12">
    <source>
        <dbReference type="ARBA" id="ARBA00023054"/>
    </source>
</evidence>
<dbReference type="InterPro" id="IPR041228">
    <property type="entry name" value="Dynein_C"/>
</dbReference>
<dbReference type="Pfam" id="PF21264">
    <property type="entry name" value="DYNC2H1_AAA_dom"/>
    <property type="match status" value="1"/>
</dbReference>
<evidence type="ECO:0000256" key="9">
    <source>
        <dbReference type="ARBA" id="ARBA00022794"/>
    </source>
</evidence>
<dbReference type="InterPro" id="IPR043160">
    <property type="entry name" value="Dynein_C_barrel"/>
</dbReference>
<dbReference type="InterPro" id="IPR024743">
    <property type="entry name" value="Dynein_HC_stalk"/>
</dbReference>
<dbReference type="Gene3D" id="6.10.140.1060">
    <property type="match status" value="1"/>
</dbReference>
<evidence type="ECO:0000256" key="11">
    <source>
        <dbReference type="ARBA" id="ARBA00023017"/>
    </source>
</evidence>
<dbReference type="Gene3D" id="1.20.58.1120">
    <property type="match status" value="1"/>
</dbReference>
<dbReference type="FunFam" id="3.20.180.20:FF:000002">
    <property type="entry name" value="Cytoplasmic dynein heavy chain 1"/>
    <property type="match status" value="1"/>
</dbReference>
<dbReference type="GO" id="GO:0008104">
    <property type="term" value="P:intracellular protein localization"/>
    <property type="evidence" value="ECO:0007669"/>
    <property type="project" value="UniProtKB-ARBA"/>
</dbReference>
<dbReference type="InterPro" id="IPR003593">
    <property type="entry name" value="AAA+_ATPase"/>
</dbReference>
<dbReference type="Gene3D" id="1.10.8.1220">
    <property type="match status" value="1"/>
</dbReference>
<evidence type="ECO:0000256" key="7">
    <source>
        <dbReference type="ARBA" id="ARBA00022701"/>
    </source>
</evidence>
<evidence type="ECO:0000256" key="10">
    <source>
        <dbReference type="ARBA" id="ARBA00022840"/>
    </source>
</evidence>
<dbReference type="GO" id="GO:0007018">
    <property type="term" value="P:microtubule-based movement"/>
    <property type="evidence" value="ECO:0007669"/>
    <property type="project" value="InterPro"/>
</dbReference>
<evidence type="ECO:0000256" key="18">
    <source>
        <dbReference type="ARBA" id="ARBA00023902"/>
    </source>
</evidence>
<evidence type="ECO:0000313" key="24">
    <source>
        <dbReference type="Proteomes" id="UP001209570"/>
    </source>
</evidence>
<dbReference type="FunFam" id="3.40.50.300:FF:000598">
    <property type="entry name" value="Dynein cytoplasmic 2 heavy chain 1"/>
    <property type="match status" value="1"/>
</dbReference>
<comment type="similarity">
    <text evidence="3">Belongs to the dynein heavy chain family.</text>
</comment>
<evidence type="ECO:0000256" key="21">
    <source>
        <dbReference type="SAM" id="SignalP"/>
    </source>
</evidence>
<keyword evidence="7" id="KW-0493">Microtubule</keyword>
<feature type="coiled-coil region" evidence="19">
    <location>
        <begin position="3528"/>
        <end position="3601"/>
    </location>
</feature>
<keyword evidence="9" id="KW-0970">Cilium biogenesis/degradation</keyword>
<evidence type="ECO:0000256" key="5">
    <source>
        <dbReference type="ARBA" id="ARBA00022475"/>
    </source>
</evidence>
<dbReference type="Pfam" id="PF12777">
    <property type="entry name" value="MT"/>
    <property type="match status" value="1"/>
</dbReference>
<feature type="domain" description="AAA+ ATPase" evidence="22">
    <location>
        <begin position="2601"/>
        <end position="2756"/>
    </location>
</feature>
<evidence type="ECO:0000256" key="13">
    <source>
        <dbReference type="ARBA" id="ARBA00023069"/>
    </source>
</evidence>
<evidence type="ECO:0000256" key="6">
    <source>
        <dbReference type="ARBA" id="ARBA00022490"/>
    </source>
</evidence>
<keyword evidence="16" id="KW-0206">Cytoskeleton</keyword>
<dbReference type="Pfam" id="PF12781">
    <property type="entry name" value="AAA_9"/>
    <property type="match status" value="1"/>
</dbReference>
<dbReference type="Pfam" id="PF08393">
    <property type="entry name" value="DHC_N2"/>
    <property type="match status" value="1"/>
</dbReference>
<keyword evidence="11" id="KW-0243">Dynein</keyword>
<evidence type="ECO:0000256" key="8">
    <source>
        <dbReference type="ARBA" id="ARBA00022741"/>
    </source>
</evidence>
<feature type="signal peptide" evidence="21">
    <location>
        <begin position="1"/>
        <end position="18"/>
    </location>
</feature>
<dbReference type="FunFam" id="1.10.8.710:FF:000001">
    <property type="entry name" value="Dynein axonemal heavy chain 2"/>
    <property type="match status" value="1"/>
</dbReference>
<keyword evidence="21" id="KW-0732">Signal</keyword>
<accession>A0AAD5LTZ4</accession>